<name>A0A839HCN2_9GAMM</name>
<dbReference type="GO" id="GO:0005829">
    <property type="term" value="C:cytosol"/>
    <property type="evidence" value="ECO:0007669"/>
    <property type="project" value="TreeGrafter"/>
</dbReference>
<dbReference type="GO" id="GO:0008967">
    <property type="term" value="F:phosphoglycolate phosphatase activity"/>
    <property type="evidence" value="ECO:0007669"/>
    <property type="project" value="TreeGrafter"/>
</dbReference>
<evidence type="ECO:0000313" key="2">
    <source>
        <dbReference type="Proteomes" id="UP000548632"/>
    </source>
</evidence>
<dbReference type="InterPro" id="IPR023214">
    <property type="entry name" value="HAD_sf"/>
</dbReference>
<dbReference type="InterPro" id="IPR036412">
    <property type="entry name" value="HAD-like_sf"/>
</dbReference>
<dbReference type="Proteomes" id="UP000548632">
    <property type="component" value="Unassembled WGS sequence"/>
</dbReference>
<dbReference type="EMBL" id="JABVCQ010000004">
    <property type="protein sequence ID" value="MBB1125176.1"/>
    <property type="molecule type" value="Genomic_DNA"/>
</dbReference>
<dbReference type="SFLD" id="SFLDG01129">
    <property type="entry name" value="C1.5:_HAD__Beta-PGM__Phosphata"/>
    <property type="match status" value="1"/>
</dbReference>
<comment type="caution">
    <text evidence="1">The sequence shown here is derived from an EMBL/GenBank/DDBJ whole genome shotgun (WGS) entry which is preliminary data.</text>
</comment>
<dbReference type="Gene3D" id="3.40.50.1000">
    <property type="entry name" value="HAD superfamily/HAD-like"/>
    <property type="match status" value="1"/>
</dbReference>
<dbReference type="PANTHER" id="PTHR43434">
    <property type="entry name" value="PHOSPHOGLYCOLATE PHOSPHATASE"/>
    <property type="match status" value="1"/>
</dbReference>
<evidence type="ECO:0000313" key="1">
    <source>
        <dbReference type="EMBL" id="MBB1125176.1"/>
    </source>
</evidence>
<dbReference type="SUPFAM" id="SSF56784">
    <property type="entry name" value="HAD-like"/>
    <property type="match status" value="1"/>
</dbReference>
<dbReference type="InterPro" id="IPR006439">
    <property type="entry name" value="HAD-SF_hydro_IA"/>
</dbReference>
<organism evidence="1 2">
    <name type="scientific">Thiospirillum jenense</name>
    <dbReference type="NCBI Taxonomy" id="1653858"/>
    <lineage>
        <taxon>Bacteria</taxon>
        <taxon>Pseudomonadati</taxon>
        <taxon>Pseudomonadota</taxon>
        <taxon>Gammaproteobacteria</taxon>
        <taxon>Chromatiales</taxon>
        <taxon>Chromatiaceae</taxon>
        <taxon>Thiospirillum</taxon>
    </lineage>
</organism>
<gene>
    <name evidence="1" type="ORF">HUK38_02895</name>
</gene>
<dbReference type="InterPro" id="IPR050155">
    <property type="entry name" value="HAD-like_hydrolase_sf"/>
</dbReference>
<sequence>MKPELIIFDWDGTLMDSAARIVACMTLAFQDVAQPPPTPAAIRDVIGLGLEEAMLVLWPTADPELRTQVAEHYRARFLTPDSIPTPLFPHVARVIEELYAGGWLLAVATGKSRRGLNKVLIESQLGHYFHATRCADETRSKPHPQMLFELLDELGATPQSALMIGDTVFDLEMANQAGVRALAVDYGVHSRERLLTQSPCGCLSSLAELPQWLVTLG</sequence>
<dbReference type="NCBIfam" id="TIGR01549">
    <property type="entry name" value="HAD-SF-IA-v1"/>
    <property type="match status" value="1"/>
</dbReference>
<accession>A0A839HCN2</accession>
<dbReference type="InterPro" id="IPR041492">
    <property type="entry name" value="HAD_2"/>
</dbReference>
<dbReference type="PANTHER" id="PTHR43434:SF24">
    <property type="entry name" value="HYDROLASE-RELATED"/>
    <property type="match status" value="1"/>
</dbReference>
<dbReference type="SFLD" id="SFLDS00003">
    <property type="entry name" value="Haloacid_Dehalogenase"/>
    <property type="match status" value="1"/>
</dbReference>
<reference evidence="1 2" key="1">
    <citation type="journal article" date="2020" name="Arch. Microbiol.">
        <title>The genome sequence of the giant phototrophic gammaproteobacterium Thiospirillum jenense gives insight into its physiological properties and phylogenetic relationships.</title>
        <authorList>
            <person name="Imhoff J.F."/>
            <person name="Meyer T.E."/>
            <person name="Kyndt J.A."/>
        </authorList>
    </citation>
    <scope>NUCLEOTIDE SEQUENCE [LARGE SCALE GENOMIC DNA]</scope>
    <source>
        <strain evidence="1 2">DSM 216</strain>
    </source>
</reference>
<proteinExistence type="predicted"/>
<dbReference type="GO" id="GO:0006281">
    <property type="term" value="P:DNA repair"/>
    <property type="evidence" value="ECO:0007669"/>
    <property type="project" value="TreeGrafter"/>
</dbReference>
<keyword evidence="1" id="KW-0378">Hydrolase</keyword>
<dbReference type="Gene3D" id="1.10.150.240">
    <property type="entry name" value="Putative phosphatase, domain 2"/>
    <property type="match status" value="1"/>
</dbReference>
<keyword evidence="2" id="KW-1185">Reference proteome</keyword>
<dbReference type="InterPro" id="IPR023198">
    <property type="entry name" value="PGP-like_dom2"/>
</dbReference>
<dbReference type="AlphaFoldDB" id="A0A839HCN2"/>
<protein>
    <submittedName>
        <fullName evidence="1">HAD-IA family hydrolase</fullName>
    </submittedName>
</protein>
<dbReference type="Pfam" id="PF13419">
    <property type="entry name" value="HAD_2"/>
    <property type="match status" value="1"/>
</dbReference>